<evidence type="ECO:0000313" key="2">
    <source>
        <dbReference type="Proteomes" id="UP000233551"/>
    </source>
</evidence>
<name>A0A2I0KG50_PUNGR</name>
<keyword evidence="2" id="KW-1185">Reference proteome</keyword>
<gene>
    <name evidence="1" type="ORF">CRG98_012068</name>
</gene>
<proteinExistence type="predicted"/>
<organism evidence="1 2">
    <name type="scientific">Punica granatum</name>
    <name type="common">Pomegranate</name>
    <dbReference type="NCBI Taxonomy" id="22663"/>
    <lineage>
        <taxon>Eukaryota</taxon>
        <taxon>Viridiplantae</taxon>
        <taxon>Streptophyta</taxon>
        <taxon>Embryophyta</taxon>
        <taxon>Tracheophyta</taxon>
        <taxon>Spermatophyta</taxon>
        <taxon>Magnoliopsida</taxon>
        <taxon>eudicotyledons</taxon>
        <taxon>Gunneridae</taxon>
        <taxon>Pentapetalae</taxon>
        <taxon>rosids</taxon>
        <taxon>malvids</taxon>
        <taxon>Myrtales</taxon>
        <taxon>Lythraceae</taxon>
        <taxon>Punica</taxon>
    </lineage>
</organism>
<dbReference type="AlphaFoldDB" id="A0A2I0KG50"/>
<sequence length="212" mass="23882">MDRSAPNLRLESFMPPGREIMRIWGTLCPIDRAFIRSIIRDLVALVDCPVDWIFLRTAVEFWDPRHVVFNFQGTELSPTVEEYTTLIQRPTPTAQGILMPNPFAMIRSQFSALLGLSTQEAQQELQDGTLLFPHSPTLINGAVVLQVIGGHSYVEALLTETIWSLDYNAHPNFISSGHACTRLCNAAWECPPSRERATDAREKESPLTIYDP</sequence>
<evidence type="ECO:0000313" key="1">
    <source>
        <dbReference type="EMBL" id="PKI67484.1"/>
    </source>
</evidence>
<accession>A0A2I0KG50</accession>
<protein>
    <recommendedName>
        <fullName evidence="3">Aminotransferase-like plant mobile domain-containing protein</fullName>
    </recommendedName>
</protein>
<reference evidence="1 2" key="1">
    <citation type="submission" date="2017-11" db="EMBL/GenBank/DDBJ databases">
        <title>De-novo sequencing of pomegranate (Punica granatum L.) genome.</title>
        <authorList>
            <person name="Akparov Z."/>
            <person name="Amiraslanov A."/>
            <person name="Hajiyeva S."/>
            <person name="Abbasov M."/>
            <person name="Kaur K."/>
            <person name="Hamwieh A."/>
            <person name="Solovyev V."/>
            <person name="Salamov A."/>
            <person name="Braich B."/>
            <person name="Kosarev P."/>
            <person name="Mahmoud A."/>
            <person name="Hajiyev E."/>
            <person name="Babayeva S."/>
            <person name="Izzatullayeva V."/>
            <person name="Mammadov A."/>
            <person name="Mammadov A."/>
            <person name="Sharifova S."/>
            <person name="Ojaghi J."/>
            <person name="Eynullazada K."/>
            <person name="Bayramov B."/>
            <person name="Abdulazimova A."/>
            <person name="Shahmuradov I."/>
        </authorList>
    </citation>
    <scope>NUCLEOTIDE SEQUENCE [LARGE SCALE GENOMIC DNA]</scope>
    <source>
        <strain evidence="2">cv. AG2017</strain>
        <tissue evidence="1">Leaf</tissue>
    </source>
</reference>
<dbReference type="Proteomes" id="UP000233551">
    <property type="component" value="Unassembled WGS sequence"/>
</dbReference>
<dbReference type="EMBL" id="PGOL01000597">
    <property type="protein sequence ID" value="PKI67484.1"/>
    <property type="molecule type" value="Genomic_DNA"/>
</dbReference>
<comment type="caution">
    <text evidence="1">The sequence shown here is derived from an EMBL/GenBank/DDBJ whole genome shotgun (WGS) entry which is preliminary data.</text>
</comment>
<evidence type="ECO:0008006" key="3">
    <source>
        <dbReference type="Google" id="ProtNLM"/>
    </source>
</evidence>